<accession>A0A0L8C5N2</accession>
<keyword evidence="3 6" id="KW-0812">Transmembrane</keyword>
<sequence>MDENRTRNDERIDTAKSTLPAIETRITDFVRLGIVGLFAYWSLTLVAPFAIIAIWAAILTVALYPAYARLRLMLGGRGRLAALIITLLNLGIIIGPLAAIVFGSAEAAQVLFTRFKDGGITVPLPAESVRHWPLVGERLYASWVLASSNLDALIKQLEPSLLHVGSSAVGIIASIGIGLLSFVASVIVAGFLFQPGPRIGNVIMTFADRIAGQRGLGFVKMTTSTIRNVARGVIGVALIQTFLCAIVLHIFAVPLPGLIAFAVLILCIVQIGPAPVLLPLAIWGWSALDTGSALALTLLLVPIGLIDNIMKPILVARGLSTPMLVILIGVLGGTLSYGLIGLFLGPIVLSVFYDLLLVWLRAGSETQQQGPTA</sequence>
<organism evidence="7 8">
    <name type="scientific">Ensifer adhaerens</name>
    <name type="common">Sinorhizobium morelense</name>
    <dbReference type="NCBI Taxonomy" id="106592"/>
    <lineage>
        <taxon>Bacteria</taxon>
        <taxon>Pseudomonadati</taxon>
        <taxon>Pseudomonadota</taxon>
        <taxon>Alphaproteobacteria</taxon>
        <taxon>Hyphomicrobiales</taxon>
        <taxon>Rhizobiaceae</taxon>
        <taxon>Sinorhizobium/Ensifer group</taxon>
        <taxon>Ensifer</taxon>
    </lineage>
</organism>
<reference evidence="8" key="1">
    <citation type="submission" date="2015-07" db="EMBL/GenBank/DDBJ databases">
        <title>Whole genome sequence of an Ensifer adhaerens strain isolated from a cave pool in the Wind Cave National Park.</title>
        <authorList>
            <person name="Eng W.W.H."/>
            <person name="Gan H.M."/>
            <person name="Barton H.A."/>
            <person name="Savka M.A."/>
        </authorList>
    </citation>
    <scope>NUCLEOTIDE SEQUENCE [LARGE SCALE GENOMIC DNA]</scope>
    <source>
        <strain evidence="8">SD006</strain>
    </source>
</reference>
<gene>
    <name evidence="7" type="ORF">AC244_01195</name>
</gene>
<comment type="similarity">
    <text evidence="2">Belongs to the autoinducer-2 exporter (AI-2E) (TC 2.A.86) family.</text>
</comment>
<feature type="transmembrane region" description="Helical" evidence="6">
    <location>
        <begin position="38"/>
        <end position="68"/>
    </location>
</feature>
<evidence type="ECO:0008006" key="9">
    <source>
        <dbReference type="Google" id="ProtNLM"/>
    </source>
</evidence>
<evidence type="ECO:0000256" key="6">
    <source>
        <dbReference type="SAM" id="Phobius"/>
    </source>
</evidence>
<comment type="caution">
    <text evidence="7">The sequence shown here is derived from an EMBL/GenBank/DDBJ whole genome shotgun (WGS) entry which is preliminary data.</text>
</comment>
<dbReference type="EMBL" id="LGAP01000001">
    <property type="protein sequence ID" value="KOF22200.1"/>
    <property type="molecule type" value="Genomic_DNA"/>
</dbReference>
<protein>
    <recommendedName>
        <fullName evidence="9">PurR-regulated permease PerM</fullName>
    </recommendedName>
</protein>
<evidence type="ECO:0000256" key="1">
    <source>
        <dbReference type="ARBA" id="ARBA00004141"/>
    </source>
</evidence>
<feature type="transmembrane region" description="Helical" evidence="6">
    <location>
        <begin position="294"/>
        <end position="315"/>
    </location>
</feature>
<evidence type="ECO:0000313" key="8">
    <source>
        <dbReference type="Proteomes" id="UP000037425"/>
    </source>
</evidence>
<dbReference type="Proteomes" id="UP000037425">
    <property type="component" value="Unassembled WGS sequence"/>
</dbReference>
<dbReference type="GO" id="GO:0016020">
    <property type="term" value="C:membrane"/>
    <property type="evidence" value="ECO:0007669"/>
    <property type="project" value="UniProtKB-SubCell"/>
</dbReference>
<dbReference type="Pfam" id="PF01594">
    <property type="entry name" value="AI-2E_transport"/>
    <property type="match status" value="1"/>
</dbReference>
<keyword evidence="4 6" id="KW-1133">Transmembrane helix</keyword>
<comment type="subcellular location">
    <subcellularLocation>
        <location evidence="1">Membrane</location>
        <topology evidence="1">Multi-pass membrane protein</topology>
    </subcellularLocation>
</comment>
<evidence type="ECO:0000313" key="7">
    <source>
        <dbReference type="EMBL" id="KOF22200.1"/>
    </source>
</evidence>
<feature type="transmembrane region" description="Helical" evidence="6">
    <location>
        <begin position="229"/>
        <end position="252"/>
    </location>
</feature>
<feature type="transmembrane region" description="Helical" evidence="6">
    <location>
        <begin position="168"/>
        <end position="193"/>
    </location>
</feature>
<dbReference type="PATRIC" id="fig|106592.7.peg.258"/>
<evidence type="ECO:0000256" key="5">
    <source>
        <dbReference type="ARBA" id="ARBA00023136"/>
    </source>
</evidence>
<evidence type="ECO:0000256" key="4">
    <source>
        <dbReference type="ARBA" id="ARBA00022989"/>
    </source>
</evidence>
<dbReference type="OrthoDB" id="8113547at2"/>
<keyword evidence="5 6" id="KW-0472">Membrane</keyword>
<evidence type="ECO:0000256" key="3">
    <source>
        <dbReference type="ARBA" id="ARBA00022692"/>
    </source>
</evidence>
<evidence type="ECO:0000256" key="2">
    <source>
        <dbReference type="ARBA" id="ARBA00009773"/>
    </source>
</evidence>
<name>A0A0L8C5N2_ENSAD</name>
<feature type="transmembrane region" description="Helical" evidence="6">
    <location>
        <begin position="80"/>
        <end position="102"/>
    </location>
</feature>
<dbReference type="InterPro" id="IPR002549">
    <property type="entry name" value="AI-2E-like"/>
</dbReference>
<feature type="transmembrane region" description="Helical" evidence="6">
    <location>
        <begin position="258"/>
        <end position="282"/>
    </location>
</feature>
<dbReference type="RefSeq" id="WP_053247022.1">
    <property type="nucleotide sequence ID" value="NZ_LGAP01000001.1"/>
</dbReference>
<dbReference type="AlphaFoldDB" id="A0A0L8C5N2"/>
<proteinExistence type="inferred from homology"/>